<comment type="caution">
    <text evidence="2">The sequence shown here is derived from an EMBL/GenBank/DDBJ whole genome shotgun (WGS) entry which is preliminary data.</text>
</comment>
<evidence type="ECO:0000313" key="3">
    <source>
        <dbReference type="Proteomes" id="UP001064489"/>
    </source>
</evidence>
<sequence>MTRQYSPHKPLFSLISPTPQKKVKQNSSFFNMEVRICKTDLQSIIGLPIMGGVEIDSNTLSYWLNWRVGLCALWLLIALVVASILIWKYEGSKKSKTESRQNQQRETVGCLYEDEAWITCLKQIHPFWLLAFRLIAFLLLLTLLIINVVLDGAGIFYFYTQWTFTLVTIYFGFATAFSIYGLYVCQRTVGDHGHGPAYPSLDAERGGYVPASDKETADTPEMSNGFNTHEALHSRKTAGFWGYLFQIMFQASAGAVVLTDCVFWLVLYPLSLSGLTMNFMIVSFHSLNFVFLLGETILNGMRFPMFRIAYFALWTLTYVIFQWIIHAIASMWWPYVIIDLSNQYAPLWYLSVGVAAVPCYGLFALLFKLKRCCLSRFVPEYTYQGST</sequence>
<protein>
    <recommendedName>
        <fullName evidence="4">Transmembrane protein</fullName>
    </recommendedName>
</protein>
<feature type="transmembrane region" description="Helical" evidence="1">
    <location>
        <begin position="279"/>
        <end position="298"/>
    </location>
</feature>
<evidence type="ECO:0000313" key="2">
    <source>
        <dbReference type="EMBL" id="KAI9169766.1"/>
    </source>
</evidence>
<evidence type="ECO:0000256" key="1">
    <source>
        <dbReference type="SAM" id="Phobius"/>
    </source>
</evidence>
<dbReference type="Proteomes" id="UP001064489">
    <property type="component" value="Chromosome 7"/>
</dbReference>
<name>A0AAD5IMW0_ACENE</name>
<keyword evidence="3" id="KW-1185">Reference proteome</keyword>
<gene>
    <name evidence="2" type="ORF">LWI28_017342</name>
</gene>
<dbReference type="GO" id="GO:0016020">
    <property type="term" value="C:membrane"/>
    <property type="evidence" value="ECO:0007669"/>
    <property type="project" value="TreeGrafter"/>
</dbReference>
<feature type="transmembrane region" description="Helical" evidence="1">
    <location>
        <begin position="162"/>
        <end position="183"/>
    </location>
</feature>
<keyword evidence="1" id="KW-0472">Membrane</keyword>
<keyword evidence="1" id="KW-1133">Transmembrane helix</keyword>
<proteinExistence type="predicted"/>
<accession>A0AAD5IMW0</accession>
<feature type="transmembrane region" description="Helical" evidence="1">
    <location>
        <begin position="243"/>
        <end position="267"/>
    </location>
</feature>
<feature type="transmembrane region" description="Helical" evidence="1">
    <location>
        <begin position="310"/>
        <end position="335"/>
    </location>
</feature>
<feature type="transmembrane region" description="Helical" evidence="1">
    <location>
        <begin position="347"/>
        <end position="367"/>
    </location>
</feature>
<dbReference type="AlphaFoldDB" id="A0AAD5IMW0"/>
<reference evidence="2" key="2">
    <citation type="submission" date="2023-02" db="EMBL/GenBank/DDBJ databases">
        <authorList>
            <person name="Swenson N.G."/>
            <person name="Wegrzyn J.L."/>
            <person name="Mcevoy S.L."/>
        </authorList>
    </citation>
    <scope>NUCLEOTIDE SEQUENCE</scope>
    <source>
        <strain evidence="2">91603</strain>
        <tissue evidence="2">Leaf</tissue>
    </source>
</reference>
<dbReference type="PANTHER" id="PTHR12242">
    <property type="entry name" value="OS02G0130600 PROTEIN-RELATED"/>
    <property type="match status" value="1"/>
</dbReference>
<reference evidence="2" key="1">
    <citation type="journal article" date="2022" name="Plant J.">
        <title>Strategies of tolerance reflected in two North American maple genomes.</title>
        <authorList>
            <person name="McEvoy S.L."/>
            <person name="Sezen U.U."/>
            <person name="Trouern-Trend A."/>
            <person name="McMahon S.M."/>
            <person name="Schaberg P.G."/>
            <person name="Yang J."/>
            <person name="Wegrzyn J.L."/>
            <person name="Swenson N.G."/>
        </authorList>
    </citation>
    <scope>NUCLEOTIDE SEQUENCE</scope>
    <source>
        <strain evidence="2">91603</strain>
    </source>
</reference>
<dbReference type="EMBL" id="JAJSOW010000104">
    <property type="protein sequence ID" value="KAI9169766.1"/>
    <property type="molecule type" value="Genomic_DNA"/>
</dbReference>
<feature type="transmembrane region" description="Helical" evidence="1">
    <location>
        <begin position="127"/>
        <end position="150"/>
    </location>
</feature>
<keyword evidence="1" id="KW-0812">Transmembrane</keyword>
<dbReference type="PANTHER" id="PTHR12242:SF10">
    <property type="entry name" value="TRANSMEMBRANE PROTEIN"/>
    <property type="match status" value="1"/>
</dbReference>
<evidence type="ECO:0008006" key="4">
    <source>
        <dbReference type="Google" id="ProtNLM"/>
    </source>
</evidence>
<feature type="transmembrane region" description="Helical" evidence="1">
    <location>
        <begin position="66"/>
        <end position="87"/>
    </location>
</feature>
<organism evidence="2 3">
    <name type="scientific">Acer negundo</name>
    <name type="common">Box elder</name>
    <dbReference type="NCBI Taxonomy" id="4023"/>
    <lineage>
        <taxon>Eukaryota</taxon>
        <taxon>Viridiplantae</taxon>
        <taxon>Streptophyta</taxon>
        <taxon>Embryophyta</taxon>
        <taxon>Tracheophyta</taxon>
        <taxon>Spermatophyta</taxon>
        <taxon>Magnoliopsida</taxon>
        <taxon>eudicotyledons</taxon>
        <taxon>Gunneridae</taxon>
        <taxon>Pentapetalae</taxon>
        <taxon>rosids</taxon>
        <taxon>malvids</taxon>
        <taxon>Sapindales</taxon>
        <taxon>Sapindaceae</taxon>
        <taxon>Hippocastanoideae</taxon>
        <taxon>Acereae</taxon>
        <taxon>Acer</taxon>
    </lineage>
</organism>